<dbReference type="EMBL" id="LKEU01000041">
    <property type="protein sequence ID" value="OFV69390.1"/>
    <property type="molecule type" value="Genomic_DNA"/>
</dbReference>
<evidence type="ECO:0000313" key="1">
    <source>
        <dbReference type="EMBL" id="OFV69390.1"/>
    </source>
</evidence>
<sequence length="132" mass="14853">MIVITDKKNDSIAYLAIKHDIVENGIKVRAADGFECIIPDNGSFLLFDIGVVPEYVNPGYYKYTKDGGFVKNQDYVPFIPLEEKAKQLENELLNTKLAMVELVEQQQADKLNNQLALAEVIESIGNCEMKKI</sequence>
<comment type="caution">
    <text evidence="1">The sequence shown here is derived from an EMBL/GenBank/DDBJ whole genome shotgun (WGS) entry which is preliminary data.</text>
</comment>
<dbReference type="STRING" id="52694.ACWI_31170"/>
<dbReference type="AlphaFoldDB" id="A0A1F2PDA6"/>
<gene>
    <name evidence="1" type="ORF">ACWI_31170</name>
</gene>
<accession>A0A1F2PDA6</accession>
<protein>
    <submittedName>
        <fullName evidence="1">Uncharacterized protein</fullName>
    </submittedName>
</protein>
<reference evidence="1 2" key="1">
    <citation type="submission" date="2015-09" db="EMBL/GenBank/DDBJ databases">
        <title>Genome sequence of Acetobacterium wieringae DSM 1911.</title>
        <authorList>
            <person name="Poehlein A."/>
            <person name="Bengelsdorf F.R."/>
            <person name="Schiel-Bengelsdorf B."/>
            <person name="Duerre P."/>
            <person name="Daniel R."/>
        </authorList>
    </citation>
    <scope>NUCLEOTIDE SEQUENCE [LARGE SCALE GENOMIC DNA]</scope>
    <source>
        <strain evidence="1 2">DSM 1911</strain>
    </source>
</reference>
<proteinExistence type="predicted"/>
<evidence type="ECO:0000313" key="2">
    <source>
        <dbReference type="Proteomes" id="UP000176244"/>
    </source>
</evidence>
<organism evidence="1 2">
    <name type="scientific">Acetobacterium wieringae</name>
    <dbReference type="NCBI Taxonomy" id="52694"/>
    <lineage>
        <taxon>Bacteria</taxon>
        <taxon>Bacillati</taxon>
        <taxon>Bacillota</taxon>
        <taxon>Clostridia</taxon>
        <taxon>Eubacteriales</taxon>
        <taxon>Eubacteriaceae</taxon>
        <taxon>Acetobacterium</taxon>
    </lineage>
</organism>
<dbReference type="Proteomes" id="UP000176244">
    <property type="component" value="Unassembled WGS sequence"/>
</dbReference>
<name>A0A1F2PDA6_9FIRM</name>